<protein>
    <recommendedName>
        <fullName evidence="3">Ester cyclase</fullName>
    </recommendedName>
</protein>
<dbReference type="PANTHER" id="PTHR38436:SF1">
    <property type="entry name" value="ESTER CYCLASE"/>
    <property type="match status" value="1"/>
</dbReference>
<dbReference type="STRING" id="1115515.EV102420_30_00580"/>
<dbReference type="PANTHER" id="PTHR38436">
    <property type="entry name" value="POLYKETIDE CYCLASE SNOAL-LIKE DOMAIN"/>
    <property type="match status" value="1"/>
</dbReference>
<dbReference type="EMBL" id="BBMZ01000030">
    <property type="protein sequence ID" value="GAL60171.1"/>
    <property type="molecule type" value="Genomic_DNA"/>
</dbReference>
<dbReference type="Pfam" id="PF07366">
    <property type="entry name" value="SnoaL"/>
    <property type="match status" value="1"/>
</dbReference>
<accession>A0A090V5T9</accession>
<dbReference type="InterPro" id="IPR009959">
    <property type="entry name" value="Cyclase_SnoaL-like"/>
</dbReference>
<keyword evidence="2" id="KW-1185">Reference proteome</keyword>
<reference evidence="1 2" key="1">
    <citation type="submission" date="2014-09" db="EMBL/GenBank/DDBJ databases">
        <title>Whole genome shotgun sequence of Escherichia vulneris NBRC 102420.</title>
        <authorList>
            <person name="Yoshida Y."/>
            <person name="Hosoyama A."/>
            <person name="Tsuchikane K."/>
            <person name="Ohji S."/>
            <person name="Ichikawa N."/>
            <person name="Kimura A."/>
            <person name="Yamazoe A."/>
            <person name="Ezaki T."/>
            <person name="Fujita N."/>
        </authorList>
    </citation>
    <scope>NUCLEOTIDE SEQUENCE [LARGE SCALE GENOMIC DNA]</scope>
    <source>
        <strain evidence="1 2">NBRC 102420</strain>
    </source>
</reference>
<dbReference type="eggNOG" id="COG5485">
    <property type="taxonomic scope" value="Bacteria"/>
</dbReference>
<dbReference type="AlphaFoldDB" id="A0A090V5T9"/>
<evidence type="ECO:0000313" key="2">
    <source>
        <dbReference type="Proteomes" id="UP000029462"/>
    </source>
</evidence>
<dbReference type="Gene3D" id="3.10.450.50">
    <property type="match status" value="1"/>
</dbReference>
<proteinExistence type="predicted"/>
<evidence type="ECO:0000313" key="1">
    <source>
        <dbReference type="EMBL" id="GAL60171.1"/>
    </source>
</evidence>
<sequence>MNIPSTELTQQLRTELAAVETLYRAFSEQDPDLVDTVLAPEWDDIPLAPGQAPGPAGIKTIINMVVAAFPDVHITIHDTVQEPGKVAVRAEIGGTHLGELFGIAPTGKKVSFRLHEFHTVANGLITTTWHLEDWFGLFLQLGQFPSQS</sequence>
<organism evidence="1 2">
    <name type="scientific">Pseudescherichia vulneris NBRC 102420</name>
    <dbReference type="NCBI Taxonomy" id="1115515"/>
    <lineage>
        <taxon>Bacteria</taxon>
        <taxon>Pseudomonadati</taxon>
        <taxon>Pseudomonadota</taxon>
        <taxon>Gammaproteobacteria</taxon>
        <taxon>Enterobacterales</taxon>
        <taxon>Enterobacteriaceae</taxon>
        <taxon>Pseudescherichia</taxon>
    </lineage>
</organism>
<dbReference type="Proteomes" id="UP000029462">
    <property type="component" value="Unassembled WGS sequence"/>
</dbReference>
<dbReference type="GO" id="GO:0030638">
    <property type="term" value="P:polyketide metabolic process"/>
    <property type="evidence" value="ECO:0007669"/>
    <property type="project" value="InterPro"/>
</dbReference>
<evidence type="ECO:0008006" key="3">
    <source>
        <dbReference type="Google" id="ProtNLM"/>
    </source>
</evidence>
<comment type="caution">
    <text evidence="1">The sequence shown here is derived from an EMBL/GenBank/DDBJ whole genome shotgun (WGS) entry which is preliminary data.</text>
</comment>
<dbReference type="OrthoDB" id="9182871at2"/>
<dbReference type="RefSeq" id="WP_042395185.1">
    <property type="nucleotide sequence ID" value="NZ_BBMZ01000030.1"/>
</dbReference>
<gene>
    <name evidence="1" type="ORF">EV102420_30_00580</name>
</gene>
<dbReference type="InterPro" id="IPR032710">
    <property type="entry name" value="NTF2-like_dom_sf"/>
</dbReference>
<name>A0A090V5T9_PSEVU</name>
<dbReference type="SUPFAM" id="SSF54427">
    <property type="entry name" value="NTF2-like"/>
    <property type="match status" value="1"/>
</dbReference>